<name>A0AAN0JA28_AMPQE</name>
<sequence>MIERNKDIVCFVCVTEMFNECQILIASTTTLIPQSIQTNGTCYSFTDNGTYTVYAHDIENGIKILTPAIVIEYTVDWNRPSQTVSVFSSTKEFIIYQTSSKELIFSMEPCVTLSISDILKTTNDIDHQMSTIGQSQITIGYTIINEFQSSSKESVSYSKELITSSKELLFSMEPSVTLPSSAVLNTTINNNNNHQSMNCTAHTSQIIIIILGVLLGLTTLAVLILSLAMIVILRKKGKARSDDNSIPDQTPETYEIPVTTKENPSYEMISSDIQSINNNYYETVSISSTTTYDVPRPQASQN</sequence>
<dbReference type="KEGG" id="aqu:109582950"/>
<accession>A0AAN0JA28</accession>
<keyword evidence="1" id="KW-0472">Membrane</keyword>
<dbReference type="RefSeq" id="XP_019853607.1">
    <property type="nucleotide sequence ID" value="XM_019998048.1"/>
</dbReference>
<reference evidence="3" key="1">
    <citation type="journal article" date="2010" name="Nature">
        <title>The Amphimedon queenslandica genome and the evolution of animal complexity.</title>
        <authorList>
            <person name="Srivastava M."/>
            <person name="Simakov O."/>
            <person name="Chapman J."/>
            <person name="Fahey B."/>
            <person name="Gauthier M.E."/>
            <person name="Mitros T."/>
            <person name="Richards G.S."/>
            <person name="Conaco C."/>
            <person name="Dacre M."/>
            <person name="Hellsten U."/>
            <person name="Larroux C."/>
            <person name="Putnam N.H."/>
            <person name="Stanke M."/>
            <person name="Adamska M."/>
            <person name="Darling A."/>
            <person name="Degnan S.M."/>
            <person name="Oakley T.H."/>
            <person name="Plachetzki D.C."/>
            <person name="Zhai Y."/>
            <person name="Adamski M."/>
            <person name="Calcino A."/>
            <person name="Cummins S.F."/>
            <person name="Goodstein D.M."/>
            <person name="Harris C."/>
            <person name="Jackson D.J."/>
            <person name="Leys S.P."/>
            <person name="Shu S."/>
            <person name="Woodcroft B.J."/>
            <person name="Vervoort M."/>
            <person name="Kosik K.S."/>
            <person name="Manning G."/>
            <person name="Degnan B.M."/>
            <person name="Rokhsar D.S."/>
        </authorList>
    </citation>
    <scope>NUCLEOTIDE SEQUENCE [LARGE SCALE GENOMIC DNA]</scope>
</reference>
<feature type="transmembrane region" description="Helical" evidence="1">
    <location>
        <begin position="206"/>
        <end position="233"/>
    </location>
</feature>
<keyword evidence="3" id="KW-1185">Reference proteome</keyword>
<protein>
    <submittedName>
        <fullName evidence="2">Uncharacterized protein</fullName>
    </submittedName>
</protein>
<keyword evidence="1" id="KW-1133">Transmembrane helix</keyword>
<evidence type="ECO:0000313" key="2">
    <source>
        <dbReference type="EnsemblMetazoa" id="XP_019853607.1"/>
    </source>
</evidence>
<dbReference type="EnsemblMetazoa" id="XM_019998048.1">
    <property type="protein sequence ID" value="XP_019853607.1"/>
    <property type="gene ID" value="LOC109582950"/>
</dbReference>
<keyword evidence="1" id="KW-0812">Transmembrane</keyword>
<reference evidence="2" key="2">
    <citation type="submission" date="2024-06" db="UniProtKB">
        <authorList>
            <consortium name="EnsemblMetazoa"/>
        </authorList>
    </citation>
    <scope>IDENTIFICATION</scope>
</reference>
<dbReference type="GeneID" id="109582950"/>
<dbReference type="Proteomes" id="UP000007879">
    <property type="component" value="Unassembled WGS sequence"/>
</dbReference>
<evidence type="ECO:0000256" key="1">
    <source>
        <dbReference type="SAM" id="Phobius"/>
    </source>
</evidence>
<dbReference type="AlphaFoldDB" id="A0AAN0JA28"/>
<organism evidence="2 3">
    <name type="scientific">Amphimedon queenslandica</name>
    <name type="common">Sponge</name>
    <dbReference type="NCBI Taxonomy" id="400682"/>
    <lineage>
        <taxon>Eukaryota</taxon>
        <taxon>Metazoa</taxon>
        <taxon>Porifera</taxon>
        <taxon>Demospongiae</taxon>
        <taxon>Heteroscleromorpha</taxon>
        <taxon>Haplosclerida</taxon>
        <taxon>Niphatidae</taxon>
        <taxon>Amphimedon</taxon>
    </lineage>
</organism>
<proteinExistence type="predicted"/>
<evidence type="ECO:0000313" key="3">
    <source>
        <dbReference type="Proteomes" id="UP000007879"/>
    </source>
</evidence>